<evidence type="ECO:0000313" key="9">
    <source>
        <dbReference type="Proteomes" id="UP000306509"/>
    </source>
</evidence>
<keyword evidence="9" id="KW-1185">Reference proteome</keyword>
<evidence type="ECO:0000256" key="6">
    <source>
        <dbReference type="SAM" id="Phobius"/>
    </source>
</evidence>
<dbReference type="Gene3D" id="3.30.70.120">
    <property type="match status" value="1"/>
</dbReference>
<dbReference type="InterPro" id="IPR015867">
    <property type="entry name" value="N-reg_PII/ATP_PRibTrfase_C"/>
</dbReference>
<dbReference type="GO" id="GO:0005886">
    <property type="term" value="C:plasma membrane"/>
    <property type="evidence" value="ECO:0007669"/>
    <property type="project" value="UniProtKB-SubCell"/>
</dbReference>
<keyword evidence="5 6" id="KW-0472">Membrane</keyword>
<feature type="transmembrane region" description="Helical" evidence="6">
    <location>
        <begin position="90"/>
        <end position="107"/>
    </location>
</feature>
<dbReference type="InterPro" id="IPR003740">
    <property type="entry name" value="YitT"/>
</dbReference>
<sequence length="292" mass="32412">MEFHRKRPVYLDYLMMFVGTALMAVAINSIYEPADMVTGGFTGAAILLKAVTDPFLKGGIPLWLTNIALNIPVFILGMKIKGVRFLKRTLFATFTLSFWLYIMPVFPLMNEDYILSALFGGGIMGVGIGLVFMARGTTGGTDMVASLIQNYLRHYSIVQIMQVIDAFIVLIGAYVFGISRALYAIIAILVTSWISDHMIEGINYSKIAFIITNLRDEVAHEIMNELERGLTGLDAKGMYSGEHKDMLFCVVSKKEIILLKERVASVDPGAFVVVSDAKEVLGLGFLERHFEK</sequence>
<organism evidence="8 9">
    <name type="scientific">Robinsoniella peoriensis</name>
    <dbReference type="NCBI Taxonomy" id="180332"/>
    <lineage>
        <taxon>Bacteria</taxon>
        <taxon>Bacillati</taxon>
        <taxon>Bacillota</taxon>
        <taxon>Clostridia</taxon>
        <taxon>Lachnospirales</taxon>
        <taxon>Lachnospiraceae</taxon>
        <taxon>Robinsoniella</taxon>
    </lineage>
</organism>
<evidence type="ECO:0000256" key="1">
    <source>
        <dbReference type="ARBA" id="ARBA00004651"/>
    </source>
</evidence>
<dbReference type="STRING" id="180332.GCA_000797495_00395"/>
<reference evidence="8 9" key="1">
    <citation type="journal article" date="2019" name="Anaerobe">
        <title>Detection of Robinsoniella peoriensis in multiple bone samples of a trauma patient.</title>
        <authorList>
            <person name="Schrottner P."/>
            <person name="Hartwich K."/>
            <person name="Bunk B."/>
            <person name="Schober I."/>
            <person name="Helbig S."/>
            <person name="Rudolph W.W."/>
            <person name="Gunzer F."/>
        </authorList>
    </citation>
    <scope>NUCLEOTIDE SEQUENCE [LARGE SCALE GENOMIC DNA]</scope>
    <source>
        <strain evidence="8 9">DSM 106044</strain>
    </source>
</reference>
<name>A0A4U8Q1S5_9FIRM</name>
<feature type="domain" description="DUF2179" evidence="7">
    <location>
        <begin position="228"/>
        <end position="282"/>
    </location>
</feature>
<feature type="transmembrane region" description="Helical" evidence="6">
    <location>
        <begin position="155"/>
        <end position="175"/>
    </location>
</feature>
<dbReference type="OrthoDB" id="3180973at2"/>
<dbReference type="Pfam" id="PF02588">
    <property type="entry name" value="YitT_membrane"/>
    <property type="match status" value="1"/>
</dbReference>
<feature type="transmembrane region" description="Helical" evidence="6">
    <location>
        <begin position="113"/>
        <end position="134"/>
    </location>
</feature>
<keyword evidence="4 6" id="KW-1133">Transmembrane helix</keyword>
<keyword evidence="2" id="KW-1003">Cell membrane</keyword>
<dbReference type="InterPro" id="IPR019264">
    <property type="entry name" value="DUF2179"/>
</dbReference>
<gene>
    <name evidence="8" type="ORF">DSM106044_04420</name>
</gene>
<feature type="transmembrane region" description="Helical" evidence="6">
    <location>
        <begin position="60"/>
        <end position="78"/>
    </location>
</feature>
<proteinExistence type="predicted"/>
<dbReference type="Pfam" id="PF10035">
    <property type="entry name" value="DUF2179"/>
    <property type="match status" value="1"/>
</dbReference>
<evidence type="ECO:0000313" key="8">
    <source>
        <dbReference type="EMBL" id="TLC98669.1"/>
    </source>
</evidence>
<protein>
    <recommendedName>
        <fullName evidence="7">DUF2179 domain-containing protein</fullName>
    </recommendedName>
</protein>
<keyword evidence="3 6" id="KW-0812">Transmembrane</keyword>
<evidence type="ECO:0000256" key="5">
    <source>
        <dbReference type="ARBA" id="ARBA00023136"/>
    </source>
</evidence>
<dbReference type="PANTHER" id="PTHR33545">
    <property type="entry name" value="UPF0750 MEMBRANE PROTEIN YITT-RELATED"/>
    <property type="match status" value="1"/>
</dbReference>
<dbReference type="Proteomes" id="UP000306509">
    <property type="component" value="Unassembled WGS sequence"/>
</dbReference>
<comment type="caution">
    <text evidence="8">The sequence shown here is derived from an EMBL/GenBank/DDBJ whole genome shotgun (WGS) entry which is preliminary data.</text>
</comment>
<dbReference type="InterPro" id="IPR051461">
    <property type="entry name" value="UPF0750_membrane"/>
</dbReference>
<evidence type="ECO:0000259" key="7">
    <source>
        <dbReference type="Pfam" id="PF10035"/>
    </source>
</evidence>
<dbReference type="PANTHER" id="PTHR33545:SF9">
    <property type="entry name" value="UPF0750 MEMBRANE PROTEIN YITE"/>
    <property type="match status" value="1"/>
</dbReference>
<dbReference type="CDD" id="cd16380">
    <property type="entry name" value="YitT_C"/>
    <property type="match status" value="1"/>
</dbReference>
<dbReference type="RefSeq" id="WP_027296375.1">
    <property type="nucleotide sequence ID" value="NZ_CABMJZ010000032.1"/>
</dbReference>
<evidence type="ECO:0000256" key="3">
    <source>
        <dbReference type="ARBA" id="ARBA00022692"/>
    </source>
</evidence>
<comment type="subcellular location">
    <subcellularLocation>
        <location evidence="1">Cell membrane</location>
        <topology evidence="1">Multi-pass membrane protein</topology>
    </subcellularLocation>
</comment>
<evidence type="ECO:0000256" key="2">
    <source>
        <dbReference type="ARBA" id="ARBA00022475"/>
    </source>
</evidence>
<evidence type="ECO:0000256" key="4">
    <source>
        <dbReference type="ARBA" id="ARBA00022989"/>
    </source>
</evidence>
<dbReference type="AlphaFoldDB" id="A0A4U8Q1S5"/>
<accession>A0A4U8Q1S5</accession>
<feature type="transmembrane region" description="Helical" evidence="6">
    <location>
        <begin position="12"/>
        <end position="31"/>
    </location>
</feature>
<dbReference type="PIRSF" id="PIRSF006483">
    <property type="entry name" value="Membrane_protein_YitT"/>
    <property type="match status" value="1"/>
</dbReference>
<dbReference type="EMBL" id="QGQD01000086">
    <property type="protein sequence ID" value="TLC98669.1"/>
    <property type="molecule type" value="Genomic_DNA"/>
</dbReference>